<dbReference type="InterPro" id="IPR009057">
    <property type="entry name" value="Homeodomain-like_sf"/>
</dbReference>
<protein>
    <submittedName>
        <fullName evidence="6">AraC family transcriptional regulator</fullName>
    </submittedName>
</protein>
<keyword evidence="3" id="KW-0804">Transcription</keyword>
<dbReference type="Gene3D" id="1.10.10.60">
    <property type="entry name" value="Homeodomain-like"/>
    <property type="match status" value="2"/>
</dbReference>
<dbReference type="InterPro" id="IPR020449">
    <property type="entry name" value="Tscrpt_reg_AraC-type_HTH"/>
</dbReference>
<dbReference type="InterPro" id="IPR018062">
    <property type="entry name" value="HTH_AraC-typ_CS"/>
</dbReference>
<gene>
    <name evidence="6" type="ORF">ACFPH6_01525</name>
</gene>
<name>A0ABV8YGL7_9ACTN</name>
<evidence type="ECO:0000256" key="3">
    <source>
        <dbReference type="ARBA" id="ARBA00023163"/>
    </source>
</evidence>
<dbReference type="Proteomes" id="UP001596012">
    <property type="component" value="Unassembled WGS sequence"/>
</dbReference>
<dbReference type="SMART" id="SM00342">
    <property type="entry name" value="HTH_ARAC"/>
    <property type="match status" value="1"/>
</dbReference>
<evidence type="ECO:0000256" key="1">
    <source>
        <dbReference type="ARBA" id="ARBA00023015"/>
    </source>
</evidence>
<dbReference type="Pfam" id="PF12852">
    <property type="entry name" value="Cupin_6"/>
    <property type="match status" value="1"/>
</dbReference>
<dbReference type="EMBL" id="JBHSFG010000003">
    <property type="protein sequence ID" value="MFC4463300.1"/>
    <property type="molecule type" value="Genomic_DNA"/>
</dbReference>
<proteinExistence type="predicted"/>
<dbReference type="SUPFAM" id="SSF46689">
    <property type="entry name" value="Homeodomain-like"/>
    <property type="match status" value="2"/>
</dbReference>
<dbReference type="InterPro" id="IPR018060">
    <property type="entry name" value="HTH_AraC"/>
</dbReference>
<dbReference type="InterPro" id="IPR032783">
    <property type="entry name" value="AraC_lig"/>
</dbReference>
<evidence type="ECO:0000256" key="2">
    <source>
        <dbReference type="ARBA" id="ARBA00023125"/>
    </source>
</evidence>
<keyword evidence="2" id="KW-0238">DNA-binding</keyword>
<dbReference type="PANTHER" id="PTHR46796">
    <property type="entry name" value="HTH-TYPE TRANSCRIPTIONAL ACTIVATOR RHAS-RELATED"/>
    <property type="match status" value="1"/>
</dbReference>
<reference evidence="7" key="1">
    <citation type="journal article" date="2019" name="Int. J. Syst. Evol. Microbiol.">
        <title>The Global Catalogue of Microorganisms (GCM) 10K type strain sequencing project: providing services to taxonomists for standard genome sequencing and annotation.</title>
        <authorList>
            <consortium name="The Broad Institute Genomics Platform"/>
            <consortium name="The Broad Institute Genome Sequencing Center for Infectious Disease"/>
            <person name="Wu L."/>
            <person name="Ma J."/>
        </authorList>
    </citation>
    <scope>NUCLEOTIDE SEQUENCE [LARGE SCALE GENOMIC DNA]</scope>
    <source>
        <strain evidence="7">DT43</strain>
    </source>
</reference>
<dbReference type="PRINTS" id="PR00032">
    <property type="entry name" value="HTHARAC"/>
</dbReference>
<feature type="domain" description="HTH araC/xylS-type" evidence="5">
    <location>
        <begin position="211"/>
        <end position="310"/>
    </location>
</feature>
<dbReference type="RefSeq" id="WP_386336442.1">
    <property type="nucleotide sequence ID" value="NZ_JBHSFG010000003.1"/>
</dbReference>
<evidence type="ECO:0000259" key="5">
    <source>
        <dbReference type="PROSITE" id="PS01124"/>
    </source>
</evidence>
<dbReference type="PROSITE" id="PS01124">
    <property type="entry name" value="HTH_ARAC_FAMILY_2"/>
    <property type="match status" value="1"/>
</dbReference>
<feature type="region of interest" description="Disordered" evidence="4">
    <location>
        <begin position="303"/>
        <end position="349"/>
    </location>
</feature>
<organism evidence="6 7">
    <name type="scientific">Streptomyces xiangluensis</name>
    <dbReference type="NCBI Taxonomy" id="2665720"/>
    <lineage>
        <taxon>Bacteria</taxon>
        <taxon>Bacillati</taxon>
        <taxon>Actinomycetota</taxon>
        <taxon>Actinomycetes</taxon>
        <taxon>Kitasatosporales</taxon>
        <taxon>Streptomycetaceae</taxon>
        <taxon>Streptomyces</taxon>
    </lineage>
</organism>
<dbReference type="Pfam" id="PF12833">
    <property type="entry name" value="HTH_18"/>
    <property type="match status" value="1"/>
</dbReference>
<evidence type="ECO:0000313" key="7">
    <source>
        <dbReference type="Proteomes" id="UP001596012"/>
    </source>
</evidence>
<evidence type="ECO:0000256" key="4">
    <source>
        <dbReference type="SAM" id="MobiDB-lite"/>
    </source>
</evidence>
<dbReference type="InterPro" id="IPR050204">
    <property type="entry name" value="AraC_XylS_family_regulators"/>
</dbReference>
<evidence type="ECO:0000313" key="6">
    <source>
        <dbReference type="EMBL" id="MFC4463300.1"/>
    </source>
</evidence>
<accession>A0ABV8YGL7</accession>
<comment type="caution">
    <text evidence="6">The sequence shown here is derived from an EMBL/GenBank/DDBJ whole genome shotgun (WGS) entry which is preliminary data.</text>
</comment>
<keyword evidence="1" id="KW-0805">Transcription regulation</keyword>
<keyword evidence="7" id="KW-1185">Reference proteome</keyword>
<sequence>MDVFSDLIRGVRAHGSLFGSSTLTSPWALHFVDGAPLTLCTVLTGAGWIVPEHGPPEPLRARETIVVRGPSTFTFVDEVDTSAEPIACGEHCATPEQGGTRHRLGWCDRGGDAGDGRGATTLIVGAYPVRGEISRRLLDALPVVLRVGAGGTADAVLDHVAAEVAVDTPGQQVVLDRLLDWMLVCTLREWFDRPGGEPPAWWAAQQDPVVGDALRLLHAEPAAPWTVAALAEHTGVSRSTLAKRFADLVGEPPLTYLTRWRMTLAADLLVEQEEATVADIARTVGYSDPFGFSAAFKRVRGTNPSEFRRTATTASRAAGGPVPARTGPAGSNPEPGVRRPWKPQAAATS</sequence>
<dbReference type="PANTHER" id="PTHR46796:SF13">
    <property type="entry name" value="HTH-TYPE TRANSCRIPTIONAL ACTIVATOR RHAS"/>
    <property type="match status" value="1"/>
</dbReference>
<dbReference type="PROSITE" id="PS00041">
    <property type="entry name" value="HTH_ARAC_FAMILY_1"/>
    <property type="match status" value="1"/>
</dbReference>